<keyword evidence="2" id="KW-1185">Reference proteome</keyword>
<dbReference type="OrthoDB" id="408152at2759"/>
<gene>
    <name evidence="1" type="ORF">ESCO_005603</name>
</gene>
<dbReference type="InterPro" id="IPR027417">
    <property type="entry name" value="P-loop_NTPase"/>
</dbReference>
<sequence>MKVLAIGLSRCATSSLQAALESPTLDCKPCMHMARIAPYAERIRLVLAAMAEKDRVVCFPFQTDRLVHRMMVTIDGMMAEHFGREFRVLKAVLLVRGLVAWLAIGAGVLMASKHGARVFGGLGTFISGY</sequence>
<accession>A0A0M9VUJ9</accession>
<proteinExistence type="predicted"/>
<organism evidence="1 2">
    <name type="scientific">Escovopsis weberi</name>
    <dbReference type="NCBI Taxonomy" id="150374"/>
    <lineage>
        <taxon>Eukaryota</taxon>
        <taxon>Fungi</taxon>
        <taxon>Dikarya</taxon>
        <taxon>Ascomycota</taxon>
        <taxon>Pezizomycotina</taxon>
        <taxon>Sordariomycetes</taxon>
        <taxon>Hypocreomycetidae</taxon>
        <taxon>Hypocreales</taxon>
        <taxon>Hypocreaceae</taxon>
        <taxon>Escovopsis</taxon>
    </lineage>
</organism>
<dbReference type="EMBL" id="LGSR01000019">
    <property type="protein sequence ID" value="KOS19985.1"/>
    <property type="molecule type" value="Genomic_DNA"/>
</dbReference>
<evidence type="ECO:0000313" key="1">
    <source>
        <dbReference type="EMBL" id="KOS19985.1"/>
    </source>
</evidence>
<comment type="caution">
    <text evidence="1">The sequence shown here is derived from an EMBL/GenBank/DDBJ whole genome shotgun (WGS) entry which is preliminary data.</text>
</comment>
<reference evidence="1 2" key="1">
    <citation type="submission" date="2015-07" db="EMBL/GenBank/DDBJ databases">
        <title>The genome of the fungus Escovopsis weberi, a specialized disease agent of ant agriculture.</title>
        <authorList>
            <person name="de Man T.J."/>
            <person name="Stajich J.E."/>
            <person name="Kubicek C.P."/>
            <person name="Chenthamara K."/>
            <person name="Atanasova L."/>
            <person name="Druzhinina I.S."/>
            <person name="Birnbaum S."/>
            <person name="Barribeau S.M."/>
            <person name="Teiling C."/>
            <person name="Suen G."/>
            <person name="Currie C."/>
            <person name="Gerardo N.M."/>
        </authorList>
    </citation>
    <scope>NUCLEOTIDE SEQUENCE [LARGE SCALE GENOMIC DNA]</scope>
</reference>
<dbReference type="Pfam" id="PF17784">
    <property type="entry name" value="Sulfotransfer_4"/>
    <property type="match status" value="1"/>
</dbReference>
<dbReference type="InterPro" id="IPR040632">
    <property type="entry name" value="Sulfotransfer_4"/>
</dbReference>
<dbReference type="Gene3D" id="3.40.50.300">
    <property type="entry name" value="P-loop containing nucleotide triphosphate hydrolases"/>
    <property type="match status" value="1"/>
</dbReference>
<name>A0A0M9VUJ9_ESCWE</name>
<dbReference type="Proteomes" id="UP000053831">
    <property type="component" value="Unassembled WGS sequence"/>
</dbReference>
<protein>
    <submittedName>
        <fullName evidence="1">Uncharacterized protein</fullName>
    </submittedName>
</protein>
<evidence type="ECO:0000313" key="2">
    <source>
        <dbReference type="Proteomes" id="UP000053831"/>
    </source>
</evidence>
<dbReference type="AlphaFoldDB" id="A0A0M9VUJ9"/>